<sequence length="63" mass="7527">MQFLPRAFVIQFLSLLIYFFNLSSVHHERKRKPIRNADVILHHMNSWTAQTAMSKSSWKLLIQ</sequence>
<accession>A0A0V1BDI8</accession>
<keyword evidence="1" id="KW-1133">Transmembrane helix</keyword>
<evidence type="ECO:0000256" key="1">
    <source>
        <dbReference type="SAM" id="Phobius"/>
    </source>
</evidence>
<dbReference type="InParanoid" id="A0A0V1BDI8"/>
<dbReference type="AlphaFoldDB" id="A0A0V1BDI8"/>
<dbReference type="Proteomes" id="UP000054776">
    <property type="component" value="Unassembled WGS sequence"/>
</dbReference>
<name>A0A0V1BDI8_TRISP</name>
<gene>
    <name evidence="2" type="ORF">T01_8618</name>
</gene>
<reference evidence="2 3" key="1">
    <citation type="submission" date="2015-01" db="EMBL/GenBank/DDBJ databases">
        <title>Evolution of Trichinella species and genotypes.</title>
        <authorList>
            <person name="Korhonen P.K."/>
            <person name="Edoardo P."/>
            <person name="Giuseppe L.R."/>
            <person name="Gasser R.B."/>
        </authorList>
    </citation>
    <scope>NUCLEOTIDE SEQUENCE [LARGE SCALE GENOMIC DNA]</scope>
    <source>
        <strain evidence="2">ISS3</strain>
    </source>
</reference>
<evidence type="ECO:0000313" key="2">
    <source>
        <dbReference type="EMBL" id="KRY34973.1"/>
    </source>
</evidence>
<keyword evidence="1" id="KW-0472">Membrane</keyword>
<dbReference type="EMBL" id="JYDH01000059">
    <property type="protein sequence ID" value="KRY34973.1"/>
    <property type="molecule type" value="Genomic_DNA"/>
</dbReference>
<proteinExistence type="predicted"/>
<protein>
    <submittedName>
        <fullName evidence="2">Uncharacterized protein</fullName>
    </submittedName>
</protein>
<comment type="caution">
    <text evidence="2">The sequence shown here is derived from an EMBL/GenBank/DDBJ whole genome shotgun (WGS) entry which is preliminary data.</text>
</comment>
<feature type="transmembrane region" description="Helical" evidence="1">
    <location>
        <begin position="6"/>
        <end position="25"/>
    </location>
</feature>
<keyword evidence="1" id="KW-0812">Transmembrane</keyword>
<keyword evidence="3" id="KW-1185">Reference proteome</keyword>
<organism evidence="2 3">
    <name type="scientific">Trichinella spiralis</name>
    <name type="common">Trichina worm</name>
    <dbReference type="NCBI Taxonomy" id="6334"/>
    <lineage>
        <taxon>Eukaryota</taxon>
        <taxon>Metazoa</taxon>
        <taxon>Ecdysozoa</taxon>
        <taxon>Nematoda</taxon>
        <taxon>Enoplea</taxon>
        <taxon>Dorylaimia</taxon>
        <taxon>Trichinellida</taxon>
        <taxon>Trichinellidae</taxon>
        <taxon>Trichinella</taxon>
    </lineage>
</organism>
<evidence type="ECO:0000313" key="3">
    <source>
        <dbReference type="Proteomes" id="UP000054776"/>
    </source>
</evidence>